<name>A0ABW1UYY1_9LACO</name>
<dbReference type="RefSeq" id="WP_164507719.1">
    <property type="nucleotide sequence ID" value="NZ_JBHSSN010000015.1"/>
</dbReference>
<dbReference type="InterPro" id="IPR026466">
    <property type="entry name" value="Fim_isopep_form_D2_dom"/>
</dbReference>
<dbReference type="EMBL" id="JBHSSN010000015">
    <property type="protein sequence ID" value="MFC6323976.1"/>
    <property type="molecule type" value="Genomic_DNA"/>
</dbReference>
<proteinExistence type="predicted"/>
<feature type="chain" id="PRO_5047540538" evidence="2">
    <location>
        <begin position="28"/>
        <end position="796"/>
    </location>
</feature>
<comment type="caution">
    <text evidence="3">The sequence shown here is derived from an EMBL/GenBank/DDBJ whole genome shotgun (WGS) entry which is preliminary data.</text>
</comment>
<evidence type="ECO:0000313" key="3">
    <source>
        <dbReference type="EMBL" id="MFC6323976.1"/>
    </source>
</evidence>
<sequence>MKRGYQKSLFLSLFFAVFMFLSVFSGAENVQAATITGKEIDDGITDWTSQGNSVVGSKTINSKLSLGYTFGLANDSSGNVTNGNDTSVVNPSTANGYNNISYSKMNVFLNDTGNYVGSVFQSGSTNSTNIKPENVSLTSPDFGIVFSKSDKGTNGINSKDYSVLMNMTGKKYFTGTDANGNKASKIVGNYSKTDSYGTHNFVIEILLRVSPGNAALVQREMYVKNTSTSAQSFGVFFGEDTKLGKFDTVRVKDLGNKHGVYIEDGSYKLMVSNSVPDGFTKYTGQDYTSASSMNWLGKFSDKTIAGTGDESSNNNYGQNLSTGSDSAYTLAWPYVTDLQVGETAHFGSGMGVTESPYSVPTPKKSFTNETSTDGKNRVGDKLKFTLGIGNFGYQSQWNLSNIKDKIPAGLQIDPSSIKKIDANGTTTSIDSSAYDATTKTLNAPVNTALTDGQEAAITFEATITSDADGATINNTGDFLGTDPNEDNGVIKTYSASVNIPVEGNPYKDSFTQEIKNSKDTNWGTSAKGTKGDTVDFKNTYTVLSNSTDSFQGRTATFKPDIPAGLTASGDATFTFSDGSQSYTSSANAGTIIMYELKPGDSVTVTYSATITGDAGSTLYNDATLSNGKTSSGTSLGTLTTNQTTVNIENLIGFTSIPTKIDFGTVHMAGKEKTLSNISTEGQLIVNNSSEKPYDVTVSYDNNDQNTQLKDPLTGTVLAPSTDSGLLFLKQRTSSDTDSGTWQSVDTTGTKIRNDAFTGNQDLTNYIGVGDWRLKLAPTTNPGGYSGKITWNISDSI</sequence>
<protein>
    <submittedName>
        <fullName evidence="3">Isopeptide-forming domain-containing fimbrial protein</fullName>
    </submittedName>
</protein>
<evidence type="ECO:0000256" key="1">
    <source>
        <dbReference type="SAM" id="MobiDB-lite"/>
    </source>
</evidence>
<keyword evidence="4" id="KW-1185">Reference proteome</keyword>
<feature type="signal peptide" evidence="2">
    <location>
        <begin position="1"/>
        <end position="27"/>
    </location>
</feature>
<organism evidence="3 4">
    <name type="scientific">Companilactobacillus baiquanensis</name>
    <dbReference type="NCBI Taxonomy" id="2486005"/>
    <lineage>
        <taxon>Bacteria</taxon>
        <taxon>Bacillati</taxon>
        <taxon>Bacillota</taxon>
        <taxon>Bacilli</taxon>
        <taxon>Lactobacillales</taxon>
        <taxon>Lactobacillaceae</taxon>
        <taxon>Companilactobacillus</taxon>
    </lineage>
</organism>
<keyword evidence="2" id="KW-0732">Signal</keyword>
<accession>A0ABW1UYY1</accession>
<feature type="region of interest" description="Disordered" evidence="1">
    <location>
        <begin position="354"/>
        <end position="374"/>
    </location>
</feature>
<dbReference type="Proteomes" id="UP001596186">
    <property type="component" value="Unassembled WGS sequence"/>
</dbReference>
<dbReference type="Gene3D" id="2.60.40.740">
    <property type="match status" value="1"/>
</dbReference>
<evidence type="ECO:0000313" key="4">
    <source>
        <dbReference type="Proteomes" id="UP001596186"/>
    </source>
</evidence>
<evidence type="ECO:0000256" key="2">
    <source>
        <dbReference type="SAM" id="SignalP"/>
    </source>
</evidence>
<dbReference type="NCBIfam" id="TIGR04226">
    <property type="entry name" value="RrgB_K2N_iso_D2"/>
    <property type="match status" value="1"/>
</dbReference>
<gene>
    <name evidence="3" type="ORF">ACFP1F_09510</name>
</gene>
<reference evidence="4" key="1">
    <citation type="journal article" date="2019" name="Int. J. Syst. Evol. Microbiol.">
        <title>The Global Catalogue of Microorganisms (GCM) 10K type strain sequencing project: providing services to taxonomists for standard genome sequencing and annotation.</title>
        <authorList>
            <consortium name="The Broad Institute Genomics Platform"/>
            <consortium name="The Broad Institute Genome Sequencing Center for Infectious Disease"/>
            <person name="Wu L."/>
            <person name="Ma J."/>
        </authorList>
    </citation>
    <scope>NUCLEOTIDE SEQUENCE [LARGE SCALE GENOMIC DNA]</scope>
    <source>
        <strain evidence="4">CCM 8895</strain>
    </source>
</reference>